<dbReference type="EMBL" id="FOEG01000001">
    <property type="protein sequence ID" value="SEO56844.1"/>
    <property type="molecule type" value="Genomic_DNA"/>
</dbReference>
<feature type="compositionally biased region" description="Basic and acidic residues" evidence="1">
    <location>
        <begin position="446"/>
        <end position="461"/>
    </location>
</feature>
<organism evidence="3 4">
    <name type="scientific">Aquisalimonas asiatica</name>
    <dbReference type="NCBI Taxonomy" id="406100"/>
    <lineage>
        <taxon>Bacteria</taxon>
        <taxon>Pseudomonadati</taxon>
        <taxon>Pseudomonadota</taxon>
        <taxon>Gammaproteobacteria</taxon>
        <taxon>Chromatiales</taxon>
        <taxon>Ectothiorhodospiraceae</taxon>
        <taxon>Aquisalimonas</taxon>
    </lineage>
</organism>
<evidence type="ECO:0000313" key="3">
    <source>
        <dbReference type="EMBL" id="SEO56844.1"/>
    </source>
</evidence>
<keyword evidence="4" id="KW-1185">Reference proteome</keyword>
<feature type="compositionally biased region" description="Pro residues" evidence="1">
    <location>
        <begin position="276"/>
        <end position="297"/>
    </location>
</feature>
<proteinExistence type="predicted"/>
<protein>
    <submittedName>
        <fullName evidence="3">Hook-length control protein FliK</fullName>
    </submittedName>
</protein>
<name>A0A1H8QSM1_9GAMM</name>
<accession>A0A1H8QSM1</accession>
<feature type="region of interest" description="Disordered" evidence="1">
    <location>
        <begin position="437"/>
        <end position="461"/>
    </location>
</feature>
<dbReference type="InterPro" id="IPR021136">
    <property type="entry name" value="Flagellar_hook_control-like_C"/>
</dbReference>
<dbReference type="RefSeq" id="WP_091640005.1">
    <property type="nucleotide sequence ID" value="NZ_FOEG01000001.1"/>
</dbReference>
<dbReference type="Proteomes" id="UP000199657">
    <property type="component" value="Unassembled WGS sequence"/>
</dbReference>
<evidence type="ECO:0000259" key="2">
    <source>
        <dbReference type="Pfam" id="PF02120"/>
    </source>
</evidence>
<dbReference type="OrthoDB" id="7055780at2"/>
<dbReference type="AlphaFoldDB" id="A0A1H8QSM1"/>
<evidence type="ECO:0000256" key="1">
    <source>
        <dbReference type="SAM" id="MobiDB-lite"/>
    </source>
</evidence>
<gene>
    <name evidence="3" type="ORF">SAMN04488052_101742</name>
</gene>
<feature type="compositionally biased region" description="Low complexity" evidence="1">
    <location>
        <begin position="247"/>
        <end position="257"/>
    </location>
</feature>
<dbReference type="Pfam" id="PF02120">
    <property type="entry name" value="Flg_hook"/>
    <property type="match status" value="1"/>
</dbReference>
<feature type="compositionally biased region" description="Pro residues" evidence="1">
    <location>
        <begin position="216"/>
        <end position="246"/>
    </location>
</feature>
<feature type="region of interest" description="Disordered" evidence="1">
    <location>
        <begin position="207"/>
        <end position="302"/>
    </location>
</feature>
<evidence type="ECO:0000313" key="4">
    <source>
        <dbReference type="Proteomes" id="UP000199657"/>
    </source>
</evidence>
<reference evidence="3 4" key="1">
    <citation type="submission" date="2016-10" db="EMBL/GenBank/DDBJ databases">
        <authorList>
            <person name="de Groot N.N."/>
        </authorList>
    </citation>
    <scope>NUCLEOTIDE SEQUENCE [LARGE SCALE GENOMIC DNA]</scope>
    <source>
        <strain evidence="3 4">CGMCC 1.6291</strain>
    </source>
</reference>
<feature type="domain" description="Flagellar hook-length control protein-like C-terminal" evidence="2">
    <location>
        <begin position="364"/>
        <end position="443"/>
    </location>
</feature>
<sequence>MLPPSSTAQSGIVRIPESASGPALRNWQAGQVIDAVARSATQNGRVTLQLGGEQIQARTNQPLQAGERIQVQVLRQDGGALTLRILPSEASREASEAMRQLLPRQTSGAGLLANVAQAVTQPSAQTRSLPEPVQQALRTFWQALPDSTQVSRSDGLRQAVADSGLHLERRLLAIGAGQEPPNAVRTDQKGQLSNLLTQVFRALEARPQQRGGEQSPPAPTPQPQPRLTPVTAPRPPAPLQPAPQPQSSPLLPQPTSAGAGQAPATAQERATAPQQPMNPTPPPGPQARGIPPPPPPAATLSGLAGAGEMLTELARQTDSTMARLQLTQLSLLAGDALPLFFELPVRDGRQIDLIQFHLEQQSGGSDQEDEKTWRVMLSFNFEGLGPMHTMVHLSPDAVATTWWAEREGTATFLESQLATLETRLQDMGFRVANMTCMHGKPPSPDTHPDTGPRRGLLDEQA</sequence>
<dbReference type="STRING" id="406100.SAMN04488052_101742"/>